<sequence length="243" mass="26643">MGPLARFENVGLRYGTDSEVLRDLSFRLDRGAFMFLTGPSGAGKTSLLKLLYLAERPTRGRLTLFGTDVGAAAPEELPALRRRVGVVFQDFRLLDHLNAFENVALPLRIAGVEEEEVAAHVEELLDWVGLSRKRTARPKTLSGGEQQRLAIARAVINRPDLLLCDEPTGNVDPEMAGRLLHLFQELNRLGTTVVVATHAMQLLPRIPAATIMRLERGRMQDPSAYLHGSDDRAAATLSAAEGV</sequence>
<evidence type="ECO:0000256" key="11">
    <source>
        <dbReference type="ARBA" id="ARBA00023306"/>
    </source>
</evidence>
<comment type="caution">
    <text evidence="14">The sequence shown here is derived from an EMBL/GenBank/DDBJ whole genome shotgun (WGS) entry which is preliminary data.</text>
</comment>
<keyword evidence="9 12" id="KW-0067">ATP-binding</keyword>
<comment type="function">
    <text evidence="1">Part of the ABC transporter FtsEX involved in cellular division. Important for assembly or stability of the septal ring.</text>
</comment>
<evidence type="ECO:0000256" key="4">
    <source>
        <dbReference type="ARBA" id="ARBA00020019"/>
    </source>
</evidence>
<dbReference type="Proteomes" id="UP000198462">
    <property type="component" value="Unassembled WGS sequence"/>
</dbReference>
<keyword evidence="8 12" id="KW-0547">Nucleotide-binding</keyword>
<accession>A0A219B304</accession>
<evidence type="ECO:0000256" key="8">
    <source>
        <dbReference type="ARBA" id="ARBA00022741"/>
    </source>
</evidence>
<protein>
    <recommendedName>
        <fullName evidence="4 12">Cell division ATP-binding protein FtsE</fullName>
    </recommendedName>
</protein>
<dbReference type="InterPro" id="IPR003593">
    <property type="entry name" value="AAA+_ATPase"/>
</dbReference>
<dbReference type="PANTHER" id="PTHR24220">
    <property type="entry name" value="IMPORT ATP-BINDING PROTEIN"/>
    <property type="match status" value="1"/>
</dbReference>
<evidence type="ECO:0000256" key="5">
    <source>
        <dbReference type="ARBA" id="ARBA00022448"/>
    </source>
</evidence>
<dbReference type="STRING" id="1234595.C725_1423"/>
<dbReference type="SMART" id="SM00382">
    <property type="entry name" value="AAA"/>
    <property type="match status" value="1"/>
</dbReference>
<evidence type="ECO:0000256" key="3">
    <source>
        <dbReference type="ARBA" id="ARBA00005417"/>
    </source>
</evidence>
<dbReference type="GO" id="GO:0022857">
    <property type="term" value="F:transmembrane transporter activity"/>
    <property type="evidence" value="ECO:0007669"/>
    <property type="project" value="TreeGrafter"/>
</dbReference>
<dbReference type="AlphaFoldDB" id="A0A219B304"/>
<dbReference type="GO" id="GO:0005524">
    <property type="term" value="F:ATP binding"/>
    <property type="evidence" value="ECO:0007669"/>
    <property type="project" value="UniProtKB-UniRule"/>
</dbReference>
<keyword evidence="7 12" id="KW-0132">Cell division</keyword>
<dbReference type="PROSITE" id="PS00211">
    <property type="entry name" value="ABC_TRANSPORTER_1"/>
    <property type="match status" value="1"/>
</dbReference>
<comment type="subcellular location">
    <subcellularLocation>
        <location evidence="12">Cell inner membrane</location>
        <topology evidence="12">Peripheral membrane protein</topology>
        <orientation evidence="12">Cytoplasmic side</orientation>
    </subcellularLocation>
    <subcellularLocation>
        <location evidence="2">Cell membrane</location>
        <topology evidence="2">Peripheral membrane protein</topology>
    </subcellularLocation>
</comment>
<dbReference type="Pfam" id="PF00005">
    <property type="entry name" value="ABC_tran"/>
    <property type="match status" value="1"/>
</dbReference>
<evidence type="ECO:0000256" key="7">
    <source>
        <dbReference type="ARBA" id="ARBA00022618"/>
    </source>
</evidence>
<dbReference type="EMBL" id="NFZT01000001">
    <property type="protein sequence ID" value="OWV32554.1"/>
    <property type="molecule type" value="Genomic_DNA"/>
</dbReference>
<evidence type="ECO:0000256" key="10">
    <source>
        <dbReference type="ARBA" id="ARBA00023136"/>
    </source>
</evidence>
<name>A0A219B304_9SPHN</name>
<evidence type="ECO:0000256" key="12">
    <source>
        <dbReference type="RuleBase" id="RU365094"/>
    </source>
</evidence>
<dbReference type="InterPro" id="IPR015854">
    <property type="entry name" value="ABC_transpr_LolD-like"/>
</dbReference>
<dbReference type="CDD" id="cd03255">
    <property type="entry name" value="ABC_MJ0796_LolCDE_FtsE"/>
    <property type="match status" value="1"/>
</dbReference>
<dbReference type="InterPro" id="IPR017911">
    <property type="entry name" value="MacB-like_ATP-bd"/>
</dbReference>
<evidence type="ECO:0000259" key="13">
    <source>
        <dbReference type="PROSITE" id="PS50893"/>
    </source>
</evidence>
<evidence type="ECO:0000256" key="6">
    <source>
        <dbReference type="ARBA" id="ARBA00022475"/>
    </source>
</evidence>
<evidence type="ECO:0000256" key="2">
    <source>
        <dbReference type="ARBA" id="ARBA00004202"/>
    </source>
</evidence>
<dbReference type="InterPro" id="IPR017871">
    <property type="entry name" value="ABC_transporter-like_CS"/>
</dbReference>
<dbReference type="InterPro" id="IPR005286">
    <property type="entry name" value="Cell_div_FtsE"/>
</dbReference>
<dbReference type="RefSeq" id="WP_088711350.1">
    <property type="nucleotide sequence ID" value="NZ_NFZT01000001.1"/>
</dbReference>
<reference evidence="15" key="1">
    <citation type="submission" date="2017-05" db="EMBL/GenBank/DDBJ databases">
        <authorList>
            <person name="Lin X."/>
        </authorList>
    </citation>
    <scope>NUCLEOTIDE SEQUENCE [LARGE SCALE GENOMIC DNA]</scope>
    <source>
        <strain evidence="15">JLT2012</strain>
    </source>
</reference>
<dbReference type="PROSITE" id="PS50893">
    <property type="entry name" value="ABC_TRANSPORTER_2"/>
    <property type="match status" value="1"/>
</dbReference>
<keyword evidence="11 12" id="KW-0131">Cell cycle</keyword>
<gene>
    <name evidence="12" type="primary">ftsE</name>
    <name evidence="14" type="ORF">B5C34_03215</name>
</gene>
<keyword evidence="15" id="KW-1185">Reference proteome</keyword>
<dbReference type="PANTHER" id="PTHR24220:SF470">
    <property type="entry name" value="CELL DIVISION ATP-BINDING PROTEIN FTSE"/>
    <property type="match status" value="1"/>
</dbReference>
<dbReference type="FunFam" id="3.40.50.300:FF:000056">
    <property type="entry name" value="Cell division ATP-binding protein FtsE"/>
    <property type="match status" value="1"/>
</dbReference>
<feature type="domain" description="ABC transporter" evidence="13">
    <location>
        <begin position="5"/>
        <end position="241"/>
    </location>
</feature>
<comment type="subunit">
    <text evidence="12">Homodimer. Forms a membrane-associated complex with FtsX.</text>
</comment>
<organism evidence="14 15">
    <name type="scientific">Pacificimonas flava</name>
    <dbReference type="NCBI Taxonomy" id="1234595"/>
    <lineage>
        <taxon>Bacteria</taxon>
        <taxon>Pseudomonadati</taxon>
        <taxon>Pseudomonadota</taxon>
        <taxon>Alphaproteobacteria</taxon>
        <taxon>Sphingomonadales</taxon>
        <taxon>Sphingosinicellaceae</taxon>
        <taxon>Pacificimonas</taxon>
    </lineage>
</organism>
<evidence type="ECO:0000313" key="15">
    <source>
        <dbReference type="Proteomes" id="UP000198462"/>
    </source>
</evidence>
<keyword evidence="6 12" id="KW-1003">Cell membrane</keyword>
<dbReference type="GO" id="GO:0051301">
    <property type="term" value="P:cell division"/>
    <property type="evidence" value="ECO:0007669"/>
    <property type="project" value="UniProtKB-UniRule"/>
</dbReference>
<dbReference type="GO" id="GO:0016887">
    <property type="term" value="F:ATP hydrolysis activity"/>
    <property type="evidence" value="ECO:0007669"/>
    <property type="project" value="InterPro"/>
</dbReference>
<dbReference type="GO" id="GO:0005886">
    <property type="term" value="C:plasma membrane"/>
    <property type="evidence" value="ECO:0007669"/>
    <property type="project" value="UniProtKB-SubCell"/>
</dbReference>
<dbReference type="InterPro" id="IPR027417">
    <property type="entry name" value="P-loop_NTPase"/>
</dbReference>
<keyword evidence="10 12" id="KW-0472">Membrane</keyword>
<dbReference type="OrthoDB" id="9802264at2"/>
<evidence type="ECO:0000256" key="1">
    <source>
        <dbReference type="ARBA" id="ARBA00002579"/>
    </source>
</evidence>
<dbReference type="NCBIfam" id="TIGR02673">
    <property type="entry name" value="FtsE"/>
    <property type="match status" value="1"/>
</dbReference>
<keyword evidence="5" id="KW-0813">Transport</keyword>
<comment type="similarity">
    <text evidence="3 12">Belongs to the ABC transporter superfamily.</text>
</comment>
<dbReference type="Gene3D" id="3.40.50.300">
    <property type="entry name" value="P-loop containing nucleotide triphosphate hydrolases"/>
    <property type="match status" value="1"/>
</dbReference>
<dbReference type="SUPFAM" id="SSF52540">
    <property type="entry name" value="P-loop containing nucleoside triphosphate hydrolases"/>
    <property type="match status" value="1"/>
</dbReference>
<evidence type="ECO:0000313" key="14">
    <source>
        <dbReference type="EMBL" id="OWV32554.1"/>
    </source>
</evidence>
<dbReference type="InterPro" id="IPR003439">
    <property type="entry name" value="ABC_transporter-like_ATP-bd"/>
</dbReference>
<proteinExistence type="inferred from homology"/>
<evidence type="ECO:0000256" key="9">
    <source>
        <dbReference type="ARBA" id="ARBA00022840"/>
    </source>
</evidence>